<dbReference type="InterPro" id="IPR055361">
    <property type="entry name" value="tRNA_methyltr_TrmB_bact"/>
</dbReference>
<keyword evidence="9" id="KW-1185">Reference proteome</keyword>
<evidence type="ECO:0000256" key="7">
    <source>
        <dbReference type="HAMAP-Rule" id="MF_01057"/>
    </source>
</evidence>
<evidence type="ECO:0000256" key="2">
    <source>
        <dbReference type="ARBA" id="ARBA00003015"/>
    </source>
</evidence>
<dbReference type="EC" id="2.1.1.33" evidence="7"/>
<reference evidence="8 9" key="1">
    <citation type="submission" date="2022-04" db="EMBL/GenBank/DDBJ databases">
        <title>Halobacillus sp. isolated from saltern.</title>
        <authorList>
            <person name="Won M."/>
            <person name="Lee C.-M."/>
            <person name="Woen H.-Y."/>
            <person name="Kwon S.-W."/>
        </authorList>
    </citation>
    <scope>NUCLEOTIDE SEQUENCE [LARGE SCALE GENOMIC DNA]</scope>
    <source>
        <strain evidence="8 9">SSBR10-3</strain>
    </source>
</reference>
<evidence type="ECO:0000256" key="6">
    <source>
        <dbReference type="ARBA" id="ARBA00022694"/>
    </source>
</evidence>
<dbReference type="Proteomes" id="UP000831787">
    <property type="component" value="Chromosome"/>
</dbReference>
<keyword evidence="3 7" id="KW-0489">Methyltransferase</keyword>
<dbReference type="NCBIfam" id="NF001080">
    <property type="entry name" value="PRK00121.2-2"/>
    <property type="match status" value="1"/>
</dbReference>
<dbReference type="InterPro" id="IPR029063">
    <property type="entry name" value="SAM-dependent_MTases_sf"/>
</dbReference>
<dbReference type="RefSeq" id="WP_244713137.1">
    <property type="nucleotide sequence ID" value="NZ_CP095073.1"/>
</dbReference>
<dbReference type="PANTHER" id="PTHR23417">
    <property type="entry name" value="3-DEOXY-D-MANNO-OCTULOSONIC-ACID TRANSFERASE/TRNA GUANINE-N 7 - -METHYLTRANSFERASE"/>
    <property type="match status" value="1"/>
</dbReference>
<comment type="pathway">
    <text evidence="7">tRNA modification; N(7)-methylguanine-tRNA biosynthesis.</text>
</comment>
<dbReference type="PANTHER" id="PTHR23417:SF14">
    <property type="entry name" value="PENTACOTRIPEPTIDE-REPEAT REGION OF PRORP DOMAIN-CONTAINING PROTEIN"/>
    <property type="match status" value="1"/>
</dbReference>
<feature type="binding site" evidence="7">
    <location>
        <position position="119"/>
    </location>
    <ligand>
        <name>S-adenosyl-L-methionine</name>
        <dbReference type="ChEBI" id="CHEBI:59789"/>
    </ligand>
</feature>
<dbReference type="Pfam" id="PF02390">
    <property type="entry name" value="Methyltransf_4"/>
    <property type="match status" value="1"/>
</dbReference>
<protein>
    <recommendedName>
        <fullName evidence="7">tRNA (guanine-N(7)-)-methyltransferase</fullName>
        <ecNumber evidence="7">2.1.1.33</ecNumber>
    </recommendedName>
    <alternativeName>
        <fullName evidence="7">tRNA (guanine(46)-N(7))-methyltransferase</fullName>
    </alternativeName>
    <alternativeName>
        <fullName evidence="7">tRNA(m7G46)-methyltransferase</fullName>
    </alternativeName>
</protein>
<comment type="catalytic activity">
    <reaction evidence="1 7">
        <text>guanosine(46) in tRNA + S-adenosyl-L-methionine = N(7)-methylguanosine(46) in tRNA + S-adenosyl-L-homocysteine</text>
        <dbReference type="Rhea" id="RHEA:42708"/>
        <dbReference type="Rhea" id="RHEA-COMP:10188"/>
        <dbReference type="Rhea" id="RHEA-COMP:10189"/>
        <dbReference type="ChEBI" id="CHEBI:57856"/>
        <dbReference type="ChEBI" id="CHEBI:59789"/>
        <dbReference type="ChEBI" id="CHEBI:74269"/>
        <dbReference type="ChEBI" id="CHEBI:74480"/>
        <dbReference type="EC" id="2.1.1.33"/>
    </reaction>
</comment>
<feature type="region of interest" description="Interaction with RNA" evidence="7">
    <location>
        <begin position="125"/>
        <end position="130"/>
    </location>
</feature>
<evidence type="ECO:0000313" key="9">
    <source>
        <dbReference type="Proteomes" id="UP000831787"/>
    </source>
</evidence>
<sequence>MRLRNKPWADDFMKENNHIVVQDPFSVRGKWKQLYEKQQNPLHLEIGTGKGGFISGMGKQHPELNFVGVEIVKSVIVGALKKVIDAEVSNVRLVNENAKDLRELFSENEIDHVYLNFSDPWPKNRHEKRRLTFSTFLEQYEEILIPNGELTLKTDNRGFFEYSLISFSNYGMTLEDVSLDLHADEDPLNVATEYEEKFKAKGQPIYRCRARFSS</sequence>
<feature type="binding site" evidence="7">
    <location>
        <position position="70"/>
    </location>
    <ligand>
        <name>S-adenosyl-L-methionine</name>
        <dbReference type="ChEBI" id="CHEBI:59789"/>
    </ligand>
</feature>
<evidence type="ECO:0000256" key="1">
    <source>
        <dbReference type="ARBA" id="ARBA00000142"/>
    </source>
</evidence>
<dbReference type="SUPFAM" id="SSF53335">
    <property type="entry name" value="S-adenosyl-L-methionine-dependent methyltransferases"/>
    <property type="match status" value="1"/>
</dbReference>
<dbReference type="GO" id="GO:0008176">
    <property type="term" value="F:tRNA (guanine(46)-N7)-methyltransferase activity"/>
    <property type="evidence" value="ECO:0007669"/>
    <property type="project" value="UniProtKB-EC"/>
</dbReference>
<accession>A0ABY4ENZ1</accession>
<evidence type="ECO:0000313" key="8">
    <source>
        <dbReference type="EMBL" id="UOQ46110.1"/>
    </source>
</evidence>
<feature type="binding site" evidence="7">
    <location>
        <begin position="192"/>
        <end position="195"/>
    </location>
    <ligand>
        <name>substrate</name>
    </ligand>
</feature>
<organism evidence="8 9">
    <name type="scientific">Halobacillus salinarum</name>
    <dbReference type="NCBI Taxonomy" id="2932257"/>
    <lineage>
        <taxon>Bacteria</taxon>
        <taxon>Bacillati</taxon>
        <taxon>Bacillota</taxon>
        <taxon>Bacilli</taxon>
        <taxon>Bacillales</taxon>
        <taxon>Bacillaceae</taxon>
        <taxon>Halobacillus</taxon>
    </lineage>
</organism>
<feature type="binding site" evidence="7">
    <location>
        <position position="155"/>
    </location>
    <ligand>
        <name>substrate</name>
    </ligand>
</feature>
<feature type="binding site" evidence="7">
    <location>
        <position position="97"/>
    </location>
    <ligand>
        <name>S-adenosyl-L-methionine</name>
        <dbReference type="ChEBI" id="CHEBI:59789"/>
    </ligand>
</feature>
<evidence type="ECO:0000256" key="4">
    <source>
        <dbReference type="ARBA" id="ARBA00022679"/>
    </source>
</evidence>
<proteinExistence type="inferred from homology"/>
<gene>
    <name evidence="7 8" type="primary">trmB</name>
    <name evidence="8" type="ORF">MUN89_09435</name>
</gene>
<keyword evidence="5 7" id="KW-0949">S-adenosyl-L-methionine</keyword>
<dbReference type="Gene3D" id="3.40.50.150">
    <property type="entry name" value="Vaccinia Virus protein VP39"/>
    <property type="match status" value="1"/>
</dbReference>
<comment type="function">
    <text evidence="2 7">Catalyzes the formation of N(7)-methylguanine at position 46 (m7G46) in tRNA.</text>
</comment>
<feature type="binding site" evidence="7">
    <location>
        <position position="45"/>
    </location>
    <ligand>
        <name>S-adenosyl-L-methionine</name>
        <dbReference type="ChEBI" id="CHEBI:59789"/>
    </ligand>
</feature>
<dbReference type="CDD" id="cd02440">
    <property type="entry name" value="AdoMet_MTases"/>
    <property type="match status" value="1"/>
</dbReference>
<dbReference type="NCBIfam" id="TIGR00091">
    <property type="entry name" value="tRNA (guanosine(46)-N7)-methyltransferase TrmB"/>
    <property type="match status" value="1"/>
</dbReference>
<dbReference type="HAMAP" id="MF_01057">
    <property type="entry name" value="tRNA_methyltr_TrmB"/>
    <property type="match status" value="1"/>
</dbReference>
<dbReference type="EMBL" id="CP095073">
    <property type="protein sequence ID" value="UOQ46110.1"/>
    <property type="molecule type" value="Genomic_DNA"/>
</dbReference>
<keyword evidence="4 7" id="KW-0808">Transferase</keyword>
<evidence type="ECO:0000256" key="5">
    <source>
        <dbReference type="ARBA" id="ARBA00022691"/>
    </source>
</evidence>
<dbReference type="InterPro" id="IPR003358">
    <property type="entry name" value="tRNA_(Gua-N-7)_MeTrfase_Trmb"/>
</dbReference>
<feature type="binding site" evidence="7">
    <location>
        <position position="123"/>
    </location>
    <ligand>
        <name>substrate</name>
    </ligand>
</feature>
<dbReference type="PROSITE" id="PS51625">
    <property type="entry name" value="SAM_MT_TRMB"/>
    <property type="match status" value="1"/>
</dbReference>
<name>A0ABY4ENZ1_9BACI</name>
<comment type="similarity">
    <text evidence="7">Belongs to the class I-like SAM-binding methyltransferase superfamily. TrmB family.</text>
</comment>
<keyword evidence="6 7" id="KW-0819">tRNA processing</keyword>
<evidence type="ECO:0000256" key="3">
    <source>
        <dbReference type="ARBA" id="ARBA00022603"/>
    </source>
</evidence>